<keyword evidence="1" id="KW-1133">Transmembrane helix</keyword>
<keyword evidence="1" id="KW-0812">Transmembrane</keyword>
<evidence type="ECO:0000313" key="3">
    <source>
        <dbReference type="Proteomes" id="UP000317421"/>
    </source>
</evidence>
<feature type="transmembrane region" description="Helical" evidence="1">
    <location>
        <begin position="18"/>
        <end position="37"/>
    </location>
</feature>
<dbReference type="OrthoDB" id="9805623at2"/>
<comment type="caution">
    <text evidence="2">The sequence shown here is derived from an EMBL/GenBank/DDBJ whole genome shotgun (WGS) entry which is preliminary data.</text>
</comment>
<dbReference type="PANTHER" id="PTHR35793:SF2">
    <property type="entry name" value="INNER MEMBRANE PROTEIN YJIG"/>
    <property type="match status" value="1"/>
</dbReference>
<accession>A0A5C6A0W0</accession>
<dbReference type="AlphaFoldDB" id="A0A5C6A0W0"/>
<evidence type="ECO:0000256" key="1">
    <source>
        <dbReference type="SAM" id="Phobius"/>
    </source>
</evidence>
<name>A0A5C6A0W0_9BACT</name>
<dbReference type="PANTHER" id="PTHR35793">
    <property type="entry name" value="INNER MEMBRANE PROTEIN YJIG"/>
    <property type="match status" value="1"/>
</dbReference>
<keyword evidence="3" id="KW-1185">Reference proteome</keyword>
<dbReference type="EMBL" id="SJPR01000008">
    <property type="protein sequence ID" value="TWT93464.1"/>
    <property type="molecule type" value="Genomic_DNA"/>
</dbReference>
<feature type="transmembrane region" description="Helical" evidence="1">
    <location>
        <begin position="138"/>
        <end position="159"/>
    </location>
</feature>
<dbReference type="Proteomes" id="UP000317421">
    <property type="component" value="Unassembled WGS sequence"/>
</dbReference>
<proteinExistence type="predicted"/>
<reference evidence="2 3" key="1">
    <citation type="submission" date="2019-02" db="EMBL/GenBank/DDBJ databases">
        <title>Deep-cultivation of Planctomycetes and their phenomic and genomic characterization uncovers novel biology.</title>
        <authorList>
            <person name="Wiegand S."/>
            <person name="Jogler M."/>
            <person name="Boedeker C."/>
            <person name="Pinto D."/>
            <person name="Vollmers J."/>
            <person name="Rivas-Marin E."/>
            <person name="Kohn T."/>
            <person name="Peeters S.H."/>
            <person name="Heuer A."/>
            <person name="Rast P."/>
            <person name="Oberbeckmann S."/>
            <person name="Bunk B."/>
            <person name="Jeske O."/>
            <person name="Meyerdierks A."/>
            <person name="Storesund J.E."/>
            <person name="Kallscheuer N."/>
            <person name="Luecker S."/>
            <person name="Lage O.M."/>
            <person name="Pohl T."/>
            <person name="Merkel B.J."/>
            <person name="Hornburger P."/>
            <person name="Mueller R.-W."/>
            <person name="Bruemmer F."/>
            <person name="Labrenz M."/>
            <person name="Spormann A.M."/>
            <person name="Op Den Camp H."/>
            <person name="Overmann J."/>
            <person name="Amann R."/>
            <person name="Jetten M.S.M."/>
            <person name="Mascher T."/>
            <person name="Medema M.H."/>
            <person name="Devos D.P."/>
            <person name="Kaster A.-K."/>
            <person name="Ovreas L."/>
            <person name="Rohde M."/>
            <person name="Galperin M.Y."/>
            <person name="Jogler C."/>
        </authorList>
    </citation>
    <scope>NUCLEOTIDE SEQUENCE [LARGE SCALE GENOMIC DNA]</scope>
    <source>
        <strain evidence="2 3">Pla108</strain>
    </source>
</reference>
<keyword evidence="1" id="KW-0472">Membrane</keyword>
<feature type="transmembrane region" description="Helical" evidence="1">
    <location>
        <begin position="166"/>
        <end position="188"/>
    </location>
</feature>
<protein>
    <submittedName>
        <fullName evidence="2">Spore maturation protein B</fullName>
    </submittedName>
</protein>
<evidence type="ECO:0000313" key="2">
    <source>
        <dbReference type="EMBL" id="TWT93464.1"/>
    </source>
</evidence>
<sequence length="189" mass="20203">MNGFAESFVAAAEVVSQWTVPGVILVIVLAAWWRGVPMYESFITGAKEGFGVVIMIIPYLVAILFAIKVFLASGLFDDLKWLAEQGLSAIGLERLAETFELLPLALTKPLSGGAARGVLVDLFDRFGPDSFLGNTGSLMMGSTETTFYVMSVYFGAVGVKRFRHTLPACLIADAAGLSAALVIGWLVFA</sequence>
<feature type="transmembrane region" description="Helical" evidence="1">
    <location>
        <begin position="49"/>
        <end position="71"/>
    </location>
</feature>
<dbReference type="RefSeq" id="WP_146446633.1">
    <property type="nucleotide sequence ID" value="NZ_SJPR01000008.1"/>
</dbReference>
<gene>
    <name evidence="2" type="primary">spmB</name>
    <name evidence="2" type="ORF">Pla108_39580</name>
</gene>
<dbReference type="InterPro" id="IPR052549">
    <property type="entry name" value="SpmB"/>
</dbReference>
<dbReference type="GO" id="GO:0005886">
    <property type="term" value="C:plasma membrane"/>
    <property type="evidence" value="ECO:0007669"/>
    <property type="project" value="TreeGrafter"/>
</dbReference>
<organism evidence="2 3">
    <name type="scientific">Botrimarina colliarenosi</name>
    <dbReference type="NCBI Taxonomy" id="2528001"/>
    <lineage>
        <taxon>Bacteria</taxon>
        <taxon>Pseudomonadati</taxon>
        <taxon>Planctomycetota</taxon>
        <taxon>Planctomycetia</taxon>
        <taxon>Pirellulales</taxon>
        <taxon>Lacipirellulaceae</taxon>
        <taxon>Botrimarina</taxon>
    </lineage>
</organism>